<evidence type="ECO:0000313" key="2">
    <source>
        <dbReference type="Proteomes" id="UP000604898"/>
    </source>
</evidence>
<protein>
    <submittedName>
        <fullName evidence="1">Uncharacterized protein</fullName>
    </submittedName>
</protein>
<sequence length="96" mass="10333">MNKAISRVNSKVSRKVKQMNKHQAITAAVLMLLVLAVQVSTDRAGDWMFIGLNLIEFGSGAESNLSTVSDVALSDGQIIGQLISRTLECLISSLTQ</sequence>
<comment type="caution">
    <text evidence="1">The sequence shown here is derived from an EMBL/GenBank/DDBJ whole genome shotgun (WGS) entry which is preliminary data.</text>
</comment>
<reference evidence="1 2" key="1">
    <citation type="submission" date="2021-01" db="EMBL/GenBank/DDBJ databases">
        <title>Genome sequence of Shewanella schlegeliana JCM 11561.</title>
        <authorList>
            <person name="Zhang H."/>
            <person name="Li C."/>
        </authorList>
    </citation>
    <scope>NUCLEOTIDE SEQUENCE [LARGE SCALE GENOMIC DNA]</scope>
    <source>
        <strain evidence="1 2">JCM 11561</strain>
    </source>
</reference>
<organism evidence="1 2">
    <name type="scientific">Shewanella schlegeliana</name>
    <dbReference type="NCBI Taxonomy" id="190308"/>
    <lineage>
        <taxon>Bacteria</taxon>
        <taxon>Pseudomonadati</taxon>
        <taxon>Pseudomonadota</taxon>
        <taxon>Gammaproteobacteria</taxon>
        <taxon>Alteromonadales</taxon>
        <taxon>Shewanellaceae</taxon>
        <taxon>Shewanella</taxon>
    </lineage>
</organism>
<dbReference type="EMBL" id="JAESVD010000008">
    <property type="protein sequence ID" value="MBL4914426.1"/>
    <property type="molecule type" value="Genomic_DNA"/>
</dbReference>
<dbReference type="RefSeq" id="WP_202722673.1">
    <property type="nucleotide sequence ID" value="NZ_BPEX01000015.1"/>
</dbReference>
<accession>A0ABS1T0X1</accession>
<proteinExistence type="predicted"/>
<keyword evidence="2" id="KW-1185">Reference proteome</keyword>
<dbReference type="Proteomes" id="UP000604898">
    <property type="component" value="Unassembled WGS sequence"/>
</dbReference>
<evidence type="ECO:0000313" key="1">
    <source>
        <dbReference type="EMBL" id="MBL4914426.1"/>
    </source>
</evidence>
<name>A0ABS1T0X1_9GAMM</name>
<gene>
    <name evidence="1" type="ORF">JMA39_15080</name>
</gene>